<dbReference type="HOGENOM" id="CLU_026900_0_0_9"/>
<proteinExistence type="inferred from homology"/>
<name>R4KI47_9FIRM</name>
<dbReference type="PANTHER" id="PTHR33744:SF1">
    <property type="entry name" value="DNA-BINDING TRANSCRIPTIONAL ACTIVATOR ADER"/>
    <property type="match status" value="1"/>
</dbReference>
<dbReference type="KEGG" id="dgi:Desgi_0640"/>
<dbReference type="SMART" id="SM00065">
    <property type="entry name" value="GAF"/>
    <property type="match status" value="1"/>
</dbReference>
<feature type="domain" description="GAF" evidence="2">
    <location>
        <begin position="234"/>
        <end position="375"/>
    </location>
</feature>
<dbReference type="Pfam" id="PF02830">
    <property type="entry name" value="V4R"/>
    <property type="match status" value="1"/>
</dbReference>
<dbReference type="InterPro" id="IPR025736">
    <property type="entry name" value="PucR_C-HTH_dom"/>
</dbReference>
<dbReference type="SUPFAM" id="SSF55781">
    <property type="entry name" value="GAF domain-like"/>
    <property type="match status" value="1"/>
</dbReference>
<sequence length="819" mass="93489">MLVISGPVFTDLLTVNKDEGLIRFNQNRLLLMESETIFQLREELIQNLGYDIARNVLTRFGYRSGMKDVVAFKNLYYFESDADWLLAGPKMHTLEGIVHSTCESLEYDRSRGTFHMTAIWRNSYEAEQHLQKHGRANEPVCWSLTGYASGYASGFMGSQVVGIETMCQGMGDPYCKLELRSLEEWNGQENRVIDDLKQNMIMKSLQTMLEEERERVSLLKHLNSAIIDIGMSLESSNMPIKTVTYAQRLFNAKKVILAIVNVQSGKAVLYETINRSEVATKVFAGDSDIAAFILKNRQPMVWENSEKVLDLGSGSIRVRNLIYIPLDSKELFGAIIVINKVNGKQFTQNDQELLTLLATQSSIALGNARAYEQTNRDLKEKVDELYRVNKLLYAEHDALQKATNIHSQLTSVVLEGHGLEMIARNLGSIVNKSVIITDQFYNIMSVYGQEDDFDLKEFWHTAVQDPTLKQELSLFKEKQLNVDDKRAHIFYKYGHFEMFIVPVTASKESLGFVITLEKNKTHNQLESIAMEQVATVIALEILKQKAAFETERRIKKDFLEELLKNSHENEDGTMTRAKELGMDLSQLYRVFAVELIDEDSNGQTELQGDTVNRLGNLCQALERVIKQVSDSMVLIGKKNYFIGTLSLIGKSRKNTDRYLQEVIENLEKLFKITFPNYRWYIGIGSPCTGVANFNSSYHDACTTIETIKSLRFENKCSSYERIAVLGLLNINIEQLRRFVDKTIGCLLEYDQKHNSNLIFTLDLYYKNNCNVEKSARKGFMSSSTIKYRLRRITEIANIDLSDQETNLAIQLALKIIQGL</sequence>
<gene>
    <name evidence="4" type="ORF">Desgi_0640</name>
</gene>
<evidence type="ECO:0000313" key="4">
    <source>
        <dbReference type="EMBL" id="AGL00195.1"/>
    </source>
</evidence>
<dbReference type="SUPFAM" id="SSF111126">
    <property type="entry name" value="Ligand-binding domain in the NO signalling and Golgi transport"/>
    <property type="match status" value="1"/>
</dbReference>
<dbReference type="InterPro" id="IPR041522">
    <property type="entry name" value="CdaR_GGDEF"/>
</dbReference>
<comment type="similarity">
    <text evidence="1">Belongs to the CdaR family.</text>
</comment>
<dbReference type="InterPro" id="IPR010523">
    <property type="entry name" value="XylR_N"/>
</dbReference>
<dbReference type="eggNOG" id="COG2203">
    <property type="taxonomic scope" value="Bacteria"/>
</dbReference>
<dbReference type="OrthoDB" id="143422at2"/>
<dbReference type="Gene3D" id="3.30.1380.20">
    <property type="entry name" value="Trafficking protein particle complex subunit 3"/>
    <property type="match status" value="1"/>
</dbReference>
<feature type="domain" description="4-vinyl reductase 4VR" evidence="3">
    <location>
        <begin position="119"/>
        <end position="181"/>
    </location>
</feature>
<keyword evidence="5" id="KW-1185">Reference proteome</keyword>
<dbReference type="EMBL" id="CP003273">
    <property type="protein sequence ID" value="AGL00195.1"/>
    <property type="molecule type" value="Genomic_DNA"/>
</dbReference>
<dbReference type="InterPro" id="IPR029016">
    <property type="entry name" value="GAF-like_dom_sf"/>
</dbReference>
<dbReference type="Pfam" id="PF01590">
    <property type="entry name" value="GAF"/>
    <property type="match status" value="1"/>
</dbReference>
<dbReference type="Pfam" id="PF13556">
    <property type="entry name" value="HTH_30"/>
    <property type="match status" value="1"/>
</dbReference>
<dbReference type="SMART" id="SM00989">
    <property type="entry name" value="V4R"/>
    <property type="match status" value="1"/>
</dbReference>
<dbReference type="InterPro" id="IPR004096">
    <property type="entry name" value="V4R"/>
</dbReference>
<evidence type="ECO:0000313" key="5">
    <source>
        <dbReference type="Proteomes" id="UP000013520"/>
    </source>
</evidence>
<protein>
    <submittedName>
        <fullName evidence="4">Regulator of polyketide synthase expression</fullName>
    </submittedName>
</protein>
<evidence type="ECO:0000256" key="1">
    <source>
        <dbReference type="ARBA" id="ARBA00006754"/>
    </source>
</evidence>
<dbReference type="InterPro" id="IPR051448">
    <property type="entry name" value="CdaR-like_regulators"/>
</dbReference>
<evidence type="ECO:0000259" key="2">
    <source>
        <dbReference type="SMART" id="SM00065"/>
    </source>
</evidence>
<dbReference type="InterPro" id="IPR003018">
    <property type="entry name" value="GAF"/>
</dbReference>
<dbReference type="eggNOG" id="COG1719">
    <property type="taxonomic scope" value="Bacteria"/>
</dbReference>
<dbReference type="Pfam" id="PF06505">
    <property type="entry name" value="XylR_N"/>
    <property type="match status" value="1"/>
</dbReference>
<dbReference type="InterPro" id="IPR042070">
    <property type="entry name" value="PucR_C-HTH_sf"/>
</dbReference>
<dbReference type="Pfam" id="PF17853">
    <property type="entry name" value="GGDEF_2"/>
    <property type="match status" value="1"/>
</dbReference>
<dbReference type="PANTHER" id="PTHR33744">
    <property type="entry name" value="CARBOHYDRATE DIACID REGULATOR"/>
    <property type="match status" value="1"/>
</dbReference>
<dbReference type="InterPro" id="IPR024096">
    <property type="entry name" value="NO_sig/Golgi_transp_ligand-bd"/>
</dbReference>
<dbReference type="Proteomes" id="UP000013520">
    <property type="component" value="Chromosome"/>
</dbReference>
<reference evidence="4 5" key="1">
    <citation type="submission" date="2012-01" db="EMBL/GenBank/DDBJ databases">
        <title>Complete sequence of Desulfotomaculum gibsoniae DSM 7213.</title>
        <authorList>
            <consortium name="US DOE Joint Genome Institute"/>
            <person name="Lucas S."/>
            <person name="Han J."/>
            <person name="Lapidus A."/>
            <person name="Cheng J.-F."/>
            <person name="Goodwin L."/>
            <person name="Pitluck S."/>
            <person name="Peters L."/>
            <person name="Ovchinnikova G."/>
            <person name="Teshima H."/>
            <person name="Detter J.C."/>
            <person name="Han C."/>
            <person name="Tapia R."/>
            <person name="Land M."/>
            <person name="Hauser L."/>
            <person name="Kyrpides N."/>
            <person name="Ivanova N."/>
            <person name="Pagani I."/>
            <person name="Parshina S."/>
            <person name="Plugge C."/>
            <person name="Muyzer G."/>
            <person name="Kuever J."/>
            <person name="Ivanova A."/>
            <person name="Nazina T."/>
            <person name="Klenk H.-P."/>
            <person name="Brambilla E."/>
            <person name="Spring S."/>
            <person name="Stams A.F."/>
            <person name="Woyke T."/>
        </authorList>
    </citation>
    <scope>NUCLEOTIDE SEQUENCE [LARGE SCALE GENOMIC DNA]</scope>
    <source>
        <strain evidence="4 5">DSM 7213</strain>
    </source>
</reference>
<dbReference type="STRING" id="767817.Desgi_0640"/>
<accession>R4KI47</accession>
<evidence type="ECO:0000259" key="3">
    <source>
        <dbReference type="SMART" id="SM00989"/>
    </source>
</evidence>
<dbReference type="Gene3D" id="3.30.450.40">
    <property type="match status" value="2"/>
</dbReference>
<dbReference type="Gene3D" id="1.10.10.2840">
    <property type="entry name" value="PucR C-terminal helix-turn-helix domain"/>
    <property type="match status" value="1"/>
</dbReference>
<organism evidence="4 5">
    <name type="scientific">Desulfoscipio gibsoniae DSM 7213</name>
    <dbReference type="NCBI Taxonomy" id="767817"/>
    <lineage>
        <taxon>Bacteria</taxon>
        <taxon>Bacillati</taxon>
        <taxon>Bacillota</taxon>
        <taxon>Clostridia</taxon>
        <taxon>Eubacteriales</taxon>
        <taxon>Desulfallaceae</taxon>
        <taxon>Desulfoscipio</taxon>
    </lineage>
</organism>
<dbReference type="AlphaFoldDB" id="R4KI47"/>
<dbReference type="eggNOG" id="COG2508">
    <property type="taxonomic scope" value="Bacteria"/>
</dbReference>